<comment type="caution">
    <text evidence="2">The sequence shown here is derived from an EMBL/GenBank/DDBJ whole genome shotgun (WGS) entry which is preliminary data.</text>
</comment>
<sequence length="137" mass="15859">MARSRARMICSSLAMSASACCVSLRDTADFIAKIQNLQWEETYIMVGFDAYITVVDLMHANIFCKQEYFKQIQGTAMGTCFAASYANLLMVCWAEQAFWAVDLVLWTEKVVVWLRYINDIFCIWNEHENDLKQFPKV</sequence>
<dbReference type="PROSITE" id="PS51257">
    <property type="entry name" value="PROKAR_LIPOPROTEIN"/>
    <property type="match status" value="1"/>
</dbReference>
<feature type="signal peptide" evidence="1">
    <location>
        <begin position="1"/>
        <end position="19"/>
    </location>
</feature>
<reference evidence="2" key="1">
    <citation type="journal article" date="2022" name="bioRxiv">
        <title>Sequencing and chromosome-scale assembly of the giantPleurodeles waltlgenome.</title>
        <authorList>
            <person name="Brown T."/>
            <person name="Elewa A."/>
            <person name="Iarovenko S."/>
            <person name="Subramanian E."/>
            <person name="Araus A.J."/>
            <person name="Petzold A."/>
            <person name="Susuki M."/>
            <person name="Suzuki K.-i.T."/>
            <person name="Hayashi T."/>
            <person name="Toyoda A."/>
            <person name="Oliveira C."/>
            <person name="Osipova E."/>
            <person name="Leigh N.D."/>
            <person name="Simon A."/>
            <person name="Yun M.H."/>
        </authorList>
    </citation>
    <scope>NUCLEOTIDE SEQUENCE</scope>
    <source>
        <strain evidence="2">20211129_DDA</strain>
        <tissue evidence="2">Liver</tissue>
    </source>
</reference>
<evidence type="ECO:0000313" key="2">
    <source>
        <dbReference type="EMBL" id="KAJ1149114.1"/>
    </source>
</evidence>
<keyword evidence="1" id="KW-0732">Signal</keyword>
<protein>
    <submittedName>
        <fullName evidence="2">Uncharacterized protein</fullName>
    </submittedName>
</protein>
<gene>
    <name evidence="2" type="ORF">NDU88_001932</name>
</gene>
<accession>A0AAV7R8I9</accession>
<evidence type="ECO:0000313" key="3">
    <source>
        <dbReference type="Proteomes" id="UP001066276"/>
    </source>
</evidence>
<dbReference type="PANTHER" id="PTHR21301">
    <property type="entry name" value="REVERSE TRANSCRIPTASE"/>
    <property type="match status" value="1"/>
</dbReference>
<dbReference type="EMBL" id="JANPWB010000009">
    <property type="protein sequence ID" value="KAJ1149114.1"/>
    <property type="molecule type" value="Genomic_DNA"/>
</dbReference>
<name>A0AAV7R8I9_PLEWA</name>
<keyword evidence="3" id="KW-1185">Reference proteome</keyword>
<proteinExistence type="predicted"/>
<dbReference type="Proteomes" id="UP001066276">
    <property type="component" value="Chromosome 5"/>
</dbReference>
<organism evidence="2 3">
    <name type="scientific">Pleurodeles waltl</name>
    <name type="common">Iberian ribbed newt</name>
    <dbReference type="NCBI Taxonomy" id="8319"/>
    <lineage>
        <taxon>Eukaryota</taxon>
        <taxon>Metazoa</taxon>
        <taxon>Chordata</taxon>
        <taxon>Craniata</taxon>
        <taxon>Vertebrata</taxon>
        <taxon>Euteleostomi</taxon>
        <taxon>Amphibia</taxon>
        <taxon>Batrachia</taxon>
        <taxon>Caudata</taxon>
        <taxon>Salamandroidea</taxon>
        <taxon>Salamandridae</taxon>
        <taxon>Pleurodelinae</taxon>
        <taxon>Pleurodeles</taxon>
    </lineage>
</organism>
<evidence type="ECO:0000256" key="1">
    <source>
        <dbReference type="SAM" id="SignalP"/>
    </source>
</evidence>
<dbReference type="AlphaFoldDB" id="A0AAV7R8I9"/>
<dbReference type="PANTHER" id="PTHR21301:SF10">
    <property type="entry name" value="REVERSE TRANSCRIPTASE DOMAIN-CONTAINING PROTEIN"/>
    <property type="match status" value="1"/>
</dbReference>
<feature type="chain" id="PRO_5044012222" evidence="1">
    <location>
        <begin position="20"/>
        <end position="137"/>
    </location>
</feature>